<gene>
    <name evidence="1" type="primary">Nfu_g_1_019961</name>
</gene>
<organism evidence="1">
    <name type="scientific">Nothobranchius kadleci</name>
    <name type="common">African annual killifish</name>
    <dbReference type="NCBI Taxonomy" id="1051664"/>
    <lineage>
        <taxon>Eukaryota</taxon>
        <taxon>Metazoa</taxon>
        <taxon>Chordata</taxon>
        <taxon>Craniata</taxon>
        <taxon>Vertebrata</taxon>
        <taxon>Euteleostomi</taxon>
        <taxon>Actinopterygii</taxon>
        <taxon>Neopterygii</taxon>
        <taxon>Teleostei</taxon>
        <taxon>Neoteleostei</taxon>
        <taxon>Acanthomorphata</taxon>
        <taxon>Ovalentaria</taxon>
        <taxon>Atherinomorphae</taxon>
        <taxon>Cyprinodontiformes</taxon>
        <taxon>Nothobranchiidae</taxon>
        <taxon>Nothobranchius</taxon>
    </lineage>
</organism>
<accession>A0A1A8EDG2</accession>
<dbReference type="AlphaFoldDB" id="A0A1A8EDG2"/>
<dbReference type="EMBL" id="HAEA01014634">
    <property type="protein sequence ID" value="SBQ43114.1"/>
    <property type="molecule type" value="Transcribed_RNA"/>
</dbReference>
<protein>
    <submittedName>
        <fullName evidence="1">Uncharacterized protein</fullName>
    </submittedName>
</protein>
<sequence>AKPLMWWWSGGQVTSVSKPQGSCGYAVAHHHLFVHG</sequence>
<reference evidence="1" key="2">
    <citation type="submission" date="2016-06" db="EMBL/GenBank/DDBJ databases">
        <title>The genome of a short-lived fish provides insights into sex chromosome evolution and the genetic control of aging.</title>
        <authorList>
            <person name="Reichwald K."/>
            <person name="Felder M."/>
            <person name="Petzold A."/>
            <person name="Koch P."/>
            <person name="Groth M."/>
            <person name="Platzer M."/>
        </authorList>
    </citation>
    <scope>NUCLEOTIDE SEQUENCE</scope>
    <source>
        <tissue evidence="1">Brain</tissue>
    </source>
</reference>
<feature type="non-terminal residue" evidence="1">
    <location>
        <position position="1"/>
    </location>
</feature>
<name>A0A1A8EDG2_NOTKA</name>
<evidence type="ECO:0000313" key="1">
    <source>
        <dbReference type="EMBL" id="SBQ43114.1"/>
    </source>
</evidence>
<proteinExistence type="predicted"/>
<reference evidence="1" key="1">
    <citation type="submission" date="2016-05" db="EMBL/GenBank/DDBJ databases">
        <authorList>
            <person name="Lavstsen T."/>
            <person name="Jespersen J.S."/>
        </authorList>
    </citation>
    <scope>NUCLEOTIDE SEQUENCE</scope>
    <source>
        <tissue evidence="1">Brain</tissue>
    </source>
</reference>
<feature type="non-terminal residue" evidence="1">
    <location>
        <position position="36"/>
    </location>
</feature>